<dbReference type="InterPro" id="IPR010730">
    <property type="entry name" value="HET"/>
</dbReference>
<comment type="caution">
    <text evidence="2">The sequence shown here is derived from an EMBL/GenBank/DDBJ whole genome shotgun (WGS) entry which is preliminary data.</text>
</comment>
<dbReference type="AlphaFoldDB" id="A0A8K0SJ01"/>
<name>A0A8K0SJ01_9HYPO</name>
<dbReference type="PANTHER" id="PTHR33112">
    <property type="entry name" value="DOMAIN PROTEIN, PUTATIVE-RELATED"/>
    <property type="match status" value="1"/>
</dbReference>
<keyword evidence="3" id="KW-1185">Reference proteome</keyword>
<evidence type="ECO:0000259" key="1">
    <source>
        <dbReference type="Pfam" id="PF06985"/>
    </source>
</evidence>
<sequence length="635" mass="71747">MPKLSELCGACHKALYTERASLATPQAVYNYEPHHPTLHSLACAIKQECYVCRLVDQNVRNRGQQVVAKSPSKGSARTMYLLRAKGDLNLQLVVIFLGEDARIETKFRLFPTGEPKSERFFPPLQLDVDMSSPASLNMVEHWYRSCCSSHTLCNRQARQLREGWLPSRLLYIGSNGDACWRLIVVSQDLSDSAPYVTLSYRWGPNQSVKLLRSTLQDFRLGQQRILDLPQTFQDAIDVTRRLSIRYLWIDALCIVQDASEDKDYEIPQMRKIYSNAMCNLAASASDDPHGGLFRTRDKASVAPGLVAAPSGAVRSETHRIVDMTYRDRQILSGPLHGRGWVFQERFLSTRVIYFGQFQMFWECLSDVKCEGFPEGMPQSQSTKSLEPLWDMSRVNTPTRNQAMTIPALRLWNSLVREYSNCALTFPDDRLQAFAGIADLFREATGDEYLSGLWRSNLLHLLDWWVDQPRTRVSSKYRAPSWSWASLDGPIRPRFAVADYEFLVSISAIVPKNQGKLCLRLTGSLISLTKPHLLMRCTLYPDSSSIMLGKLQGIFLLPLQITYHGNLAGSMGRHEGLAEVSCLLLEPVLCTEPVVYRRVGHCVASDGGDISQLGLYIHENKLVRVQGTDVVEMTLI</sequence>
<organism evidence="2 3">
    <name type="scientific">Stachybotrys elegans</name>
    <dbReference type="NCBI Taxonomy" id="80388"/>
    <lineage>
        <taxon>Eukaryota</taxon>
        <taxon>Fungi</taxon>
        <taxon>Dikarya</taxon>
        <taxon>Ascomycota</taxon>
        <taxon>Pezizomycotina</taxon>
        <taxon>Sordariomycetes</taxon>
        <taxon>Hypocreomycetidae</taxon>
        <taxon>Hypocreales</taxon>
        <taxon>Stachybotryaceae</taxon>
        <taxon>Stachybotrys</taxon>
    </lineage>
</organism>
<dbReference type="EMBL" id="JAGPNK010000014">
    <property type="protein sequence ID" value="KAH7308975.1"/>
    <property type="molecule type" value="Genomic_DNA"/>
</dbReference>
<gene>
    <name evidence="2" type="ORF">B0I35DRAFT_379756</name>
</gene>
<protein>
    <submittedName>
        <fullName evidence="2">Heterokaryon incompatibility protein-domain-containing protein</fullName>
    </submittedName>
</protein>
<accession>A0A8K0SJ01</accession>
<feature type="domain" description="Heterokaryon incompatibility" evidence="1">
    <location>
        <begin position="195"/>
        <end position="344"/>
    </location>
</feature>
<dbReference type="Pfam" id="PF06985">
    <property type="entry name" value="HET"/>
    <property type="match status" value="1"/>
</dbReference>
<proteinExistence type="predicted"/>
<evidence type="ECO:0000313" key="3">
    <source>
        <dbReference type="Proteomes" id="UP000813444"/>
    </source>
</evidence>
<dbReference type="OrthoDB" id="5347061at2759"/>
<reference evidence="2" key="1">
    <citation type="journal article" date="2021" name="Nat. Commun.">
        <title>Genetic determinants of endophytism in the Arabidopsis root mycobiome.</title>
        <authorList>
            <person name="Mesny F."/>
            <person name="Miyauchi S."/>
            <person name="Thiergart T."/>
            <person name="Pickel B."/>
            <person name="Atanasova L."/>
            <person name="Karlsson M."/>
            <person name="Huettel B."/>
            <person name="Barry K.W."/>
            <person name="Haridas S."/>
            <person name="Chen C."/>
            <person name="Bauer D."/>
            <person name="Andreopoulos W."/>
            <person name="Pangilinan J."/>
            <person name="LaButti K."/>
            <person name="Riley R."/>
            <person name="Lipzen A."/>
            <person name="Clum A."/>
            <person name="Drula E."/>
            <person name="Henrissat B."/>
            <person name="Kohler A."/>
            <person name="Grigoriev I.V."/>
            <person name="Martin F.M."/>
            <person name="Hacquard S."/>
        </authorList>
    </citation>
    <scope>NUCLEOTIDE SEQUENCE</scope>
    <source>
        <strain evidence="2">MPI-CAGE-CH-0235</strain>
    </source>
</reference>
<dbReference type="Proteomes" id="UP000813444">
    <property type="component" value="Unassembled WGS sequence"/>
</dbReference>
<evidence type="ECO:0000313" key="2">
    <source>
        <dbReference type="EMBL" id="KAH7308975.1"/>
    </source>
</evidence>
<dbReference type="PANTHER" id="PTHR33112:SF10">
    <property type="entry name" value="TOL"/>
    <property type="match status" value="1"/>
</dbReference>